<dbReference type="GO" id="GO:0005634">
    <property type="term" value="C:nucleus"/>
    <property type="evidence" value="ECO:0007669"/>
    <property type="project" value="TreeGrafter"/>
</dbReference>
<dbReference type="PRINTS" id="PR00116">
    <property type="entry name" value="ARGINASE"/>
</dbReference>
<evidence type="ECO:0000256" key="3">
    <source>
        <dbReference type="ARBA" id="ARBA00023211"/>
    </source>
</evidence>
<evidence type="ECO:0000313" key="4">
    <source>
        <dbReference type="EMBL" id="VVU94600.1"/>
    </source>
</evidence>
<dbReference type="Pfam" id="PF00491">
    <property type="entry name" value="Arginase"/>
    <property type="match status" value="1"/>
</dbReference>
<keyword evidence="2" id="KW-0378">Hydrolase</keyword>
<gene>
    <name evidence="4" type="ORF">CPAV1605_325</name>
</gene>
<dbReference type="InterPro" id="IPR023696">
    <property type="entry name" value="Ureohydrolase_dom_sf"/>
</dbReference>
<accession>A0A5E8CLY1</accession>
<dbReference type="PROSITE" id="PS51409">
    <property type="entry name" value="ARGINASE_2"/>
    <property type="match status" value="1"/>
</dbReference>
<dbReference type="GO" id="GO:0004053">
    <property type="term" value="F:arginase activity"/>
    <property type="evidence" value="ECO:0007669"/>
    <property type="project" value="TreeGrafter"/>
</dbReference>
<dbReference type="InterPro" id="IPR020855">
    <property type="entry name" value="Ureohydrolase_Mn_BS"/>
</dbReference>
<name>A0A5E8CLY1_9ZZZZ</name>
<dbReference type="AlphaFoldDB" id="A0A5E8CLY1"/>
<dbReference type="PANTHER" id="PTHR43782">
    <property type="entry name" value="ARGINASE"/>
    <property type="match status" value="1"/>
</dbReference>
<dbReference type="PANTHER" id="PTHR43782:SF3">
    <property type="entry name" value="ARGINASE"/>
    <property type="match status" value="1"/>
</dbReference>
<dbReference type="SUPFAM" id="SSF52768">
    <property type="entry name" value="Arginase/deacetylase"/>
    <property type="match status" value="1"/>
</dbReference>
<keyword evidence="3" id="KW-0464">Manganese</keyword>
<organism evidence="4">
    <name type="scientific">seawater metagenome</name>
    <dbReference type="NCBI Taxonomy" id="1561972"/>
    <lineage>
        <taxon>unclassified sequences</taxon>
        <taxon>metagenomes</taxon>
        <taxon>ecological metagenomes</taxon>
    </lineage>
</organism>
<protein>
    <submittedName>
        <fullName evidence="4">Arginase family</fullName>
    </submittedName>
</protein>
<keyword evidence="1" id="KW-0479">Metal-binding</keyword>
<evidence type="ECO:0000256" key="2">
    <source>
        <dbReference type="ARBA" id="ARBA00022801"/>
    </source>
</evidence>
<evidence type="ECO:0000256" key="1">
    <source>
        <dbReference type="ARBA" id="ARBA00022723"/>
    </source>
</evidence>
<dbReference type="PROSITE" id="PS01053">
    <property type="entry name" value="ARGINASE_1"/>
    <property type="match status" value="1"/>
</dbReference>
<sequence>MNYRNVLCLPWRGGYSTNFGVEKGPDEILKLIKKNNLRVKKINHNNLSNEKYHETVFLERKNSKEFNTLVIGGDHSIAIGSIFGSMSLTEKKVGVIWIDAHPDINTIDASSTKRKHGMPLSFITGIESSWNWTSNLKKLEFEDLHYWGIRDIDNFEKKLIKDKNLNPDHNLESIIQVAKQYDYLHISLDIDGLDPLYTPSTGTPVPNGLSLQELEIFFKEISTVKNIAIDIVEYNPSLGNDVEKMKTKQSIQTLINFI</sequence>
<proteinExistence type="predicted"/>
<dbReference type="Gene3D" id="3.40.800.10">
    <property type="entry name" value="Ureohydrolase domain"/>
    <property type="match status" value="1"/>
</dbReference>
<reference evidence="4" key="1">
    <citation type="submission" date="2019-09" db="EMBL/GenBank/DDBJ databases">
        <authorList>
            <person name="Needham M D."/>
        </authorList>
    </citation>
    <scope>NUCLEOTIDE SEQUENCE</scope>
</reference>
<dbReference type="EMBL" id="CABVLZ010000001">
    <property type="protein sequence ID" value="VVU94600.1"/>
    <property type="molecule type" value="Genomic_DNA"/>
</dbReference>
<dbReference type="InterPro" id="IPR006035">
    <property type="entry name" value="Ureohydrolase"/>
</dbReference>
<dbReference type="GO" id="GO:0030145">
    <property type="term" value="F:manganese ion binding"/>
    <property type="evidence" value="ECO:0007669"/>
    <property type="project" value="TreeGrafter"/>
</dbReference>
<dbReference type="GO" id="GO:0005829">
    <property type="term" value="C:cytosol"/>
    <property type="evidence" value="ECO:0007669"/>
    <property type="project" value="TreeGrafter"/>
</dbReference>